<keyword evidence="7" id="KW-1015">Disulfide bond</keyword>
<dbReference type="NCBIfam" id="NF006960">
    <property type="entry name" value="PRK09437.1"/>
    <property type="match status" value="1"/>
</dbReference>
<evidence type="ECO:0000256" key="13">
    <source>
        <dbReference type="PIRSR" id="PIRSR000239-1"/>
    </source>
</evidence>
<comment type="function">
    <text evidence="1">Thiol-specific peroxidase that catalyzes the reduction of hydrogen peroxide and organic hydroperoxides to water and alcohols, respectively. Plays a role in cell protection against oxidative stress by detoxifying peroxides and as sensor of hydrogen peroxide-mediated signaling events.</text>
</comment>
<evidence type="ECO:0000256" key="8">
    <source>
        <dbReference type="ARBA" id="ARBA00023284"/>
    </source>
</evidence>
<evidence type="ECO:0000256" key="2">
    <source>
        <dbReference type="ARBA" id="ARBA00011245"/>
    </source>
</evidence>
<dbReference type="Gene3D" id="3.40.30.10">
    <property type="entry name" value="Glutaredoxin"/>
    <property type="match status" value="1"/>
</dbReference>
<comment type="catalytic activity">
    <reaction evidence="12">
        <text>a hydroperoxide + [thioredoxin]-dithiol = an alcohol + [thioredoxin]-disulfide + H2O</text>
        <dbReference type="Rhea" id="RHEA:62620"/>
        <dbReference type="Rhea" id="RHEA-COMP:10698"/>
        <dbReference type="Rhea" id="RHEA-COMP:10700"/>
        <dbReference type="ChEBI" id="CHEBI:15377"/>
        <dbReference type="ChEBI" id="CHEBI:29950"/>
        <dbReference type="ChEBI" id="CHEBI:30879"/>
        <dbReference type="ChEBI" id="CHEBI:35924"/>
        <dbReference type="ChEBI" id="CHEBI:50058"/>
        <dbReference type="EC" id="1.11.1.24"/>
    </reaction>
</comment>
<comment type="similarity">
    <text evidence="10">Belongs to the peroxiredoxin family. BCP/PrxQ subfamily.</text>
</comment>
<keyword evidence="6 15" id="KW-0560">Oxidoreductase</keyword>
<evidence type="ECO:0000256" key="11">
    <source>
        <dbReference type="ARBA" id="ARBA00042639"/>
    </source>
</evidence>
<reference evidence="15 16" key="1">
    <citation type="submission" date="2018-10" db="EMBL/GenBank/DDBJ databases">
        <title>Histidinibacterium lentulum gen. nov., sp. nov., a marine bacterium from the culture broth of Picochlorum sp. 122.</title>
        <authorList>
            <person name="Wang G."/>
        </authorList>
    </citation>
    <scope>NUCLEOTIDE SEQUENCE [LARGE SCALE GENOMIC DNA]</scope>
    <source>
        <strain evidence="15 16">B17</strain>
    </source>
</reference>
<evidence type="ECO:0000256" key="7">
    <source>
        <dbReference type="ARBA" id="ARBA00023157"/>
    </source>
</evidence>
<gene>
    <name evidence="15" type="ORF">EAT49_01770</name>
</gene>
<evidence type="ECO:0000256" key="10">
    <source>
        <dbReference type="ARBA" id="ARBA00038489"/>
    </source>
</evidence>
<evidence type="ECO:0000256" key="4">
    <source>
        <dbReference type="ARBA" id="ARBA00022559"/>
    </source>
</evidence>
<comment type="caution">
    <text evidence="15">The sequence shown here is derived from an EMBL/GenBank/DDBJ whole genome shotgun (WGS) entry which is preliminary data.</text>
</comment>
<keyword evidence="8" id="KW-0676">Redox-active center</keyword>
<evidence type="ECO:0000256" key="1">
    <source>
        <dbReference type="ARBA" id="ARBA00003330"/>
    </source>
</evidence>
<keyword evidence="16" id="KW-1185">Reference proteome</keyword>
<sequence length="158" mass="17267">MSDTMIIEAGAEAPPFTLPRDGGGEIGLADLRGRPVVLYFYPKDDTPGCTREALGFTEHADAFAEAGAVVLGVSKDSVSKHDRFRDKHGLKVALLSDEHGDVCERYGVWKEKSMYGKTYMGIERATFLIDGDGRIARAWRKVSVPGHVEEVLEAVKAL</sequence>
<evidence type="ECO:0000313" key="16">
    <source>
        <dbReference type="Proteomes" id="UP000268016"/>
    </source>
</evidence>
<evidence type="ECO:0000256" key="3">
    <source>
        <dbReference type="ARBA" id="ARBA00013017"/>
    </source>
</evidence>
<evidence type="ECO:0000259" key="14">
    <source>
        <dbReference type="PROSITE" id="PS51352"/>
    </source>
</evidence>
<dbReference type="InterPro" id="IPR050924">
    <property type="entry name" value="Peroxiredoxin_BCP/PrxQ"/>
</dbReference>
<dbReference type="GO" id="GO:0005737">
    <property type="term" value="C:cytoplasm"/>
    <property type="evidence" value="ECO:0007669"/>
    <property type="project" value="TreeGrafter"/>
</dbReference>
<organism evidence="15 16">
    <name type="scientific">Histidinibacterium lentulum</name>
    <dbReference type="NCBI Taxonomy" id="2480588"/>
    <lineage>
        <taxon>Bacteria</taxon>
        <taxon>Pseudomonadati</taxon>
        <taxon>Pseudomonadota</taxon>
        <taxon>Alphaproteobacteria</taxon>
        <taxon>Rhodobacterales</taxon>
        <taxon>Paracoccaceae</taxon>
        <taxon>Histidinibacterium</taxon>
    </lineage>
</organism>
<dbReference type="GO" id="GO:0045454">
    <property type="term" value="P:cell redox homeostasis"/>
    <property type="evidence" value="ECO:0007669"/>
    <property type="project" value="TreeGrafter"/>
</dbReference>
<dbReference type="InterPro" id="IPR024706">
    <property type="entry name" value="Peroxiredoxin_AhpC-typ"/>
</dbReference>
<protein>
    <recommendedName>
        <fullName evidence="3">thioredoxin-dependent peroxiredoxin</fullName>
        <ecNumber evidence="3">1.11.1.24</ecNumber>
    </recommendedName>
    <alternativeName>
        <fullName evidence="9">Thioredoxin peroxidase</fullName>
    </alternativeName>
    <alternativeName>
        <fullName evidence="11">Thioredoxin-dependent peroxiredoxin Bcp</fullName>
    </alternativeName>
</protein>
<evidence type="ECO:0000256" key="6">
    <source>
        <dbReference type="ARBA" id="ARBA00023002"/>
    </source>
</evidence>
<dbReference type="AlphaFoldDB" id="A0A3N2R9M0"/>
<dbReference type="FunFam" id="3.40.30.10:FF:000007">
    <property type="entry name" value="Thioredoxin-dependent thiol peroxidase"/>
    <property type="match status" value="1"/>
</dbReference>
<accession>A0A3N2R9M0</accession>
<dbReference type="SUPFAM" id="SSF52833">
    <property type="entry name" value="Thioredoxin-like"/>
    <property type="match status" value="1"/>
</dbReference>
<dbReference type="EC" id="1.11.1.24" evidence="3"/>
<evidence type="ECO:0000313" key="15">
    <source>
        <dbReference type="EMBL" id="ROU04152.1"/>
    </source>
</evidence>
<keyword evidence="4 15" id="KW-0575">Peroxidase</keyword>
<dbReference type="PIRSF" id="PIRSF000239">
    <property type="entry name" value="AHPC"/>
    <property type="match status" value="1"/>
</dbReference>
<dbReference type="PROSITE" id="PS51352">
    <property type="entry name" value="THIOREDOXIN_2"/>
    <property type="match status" value="1"/>
</dbReference>
<dbReference type="CDD" id="cd03017">
    <property type="entry name" value="PRX_BCP"/>
    <property type="match status" value="1"/>
</dbReference>
<dbReference type="PANTHER" id="PTHR42801:SF4">
    <property type="entry name" value="AHPC_TSA FAMILY PROTEIN"/>
    <property type="match status" value="1"/>
</dbReference>
<dbReference type="EMBL" id="RDRB01000001">
    <property type="protein sequence ID" value="ROU04152.1"/>
    <property type="molecule type" value="Genomic_DNA"/>
</dbReference>
<feature type="domain" description="Thioredoxin" evidence="14">
    <location>
        <begin position="7"/>
        <end position="158"/>
    </location>
</feature>
<evidence type="ECO:0000256" key="5">
    <source>
        <dbReference type="ARBA" id="ARBA00022862"/>
    </source>
</evidence>
<proteinExistence type="inferred from homology"/>
<evidence type="ECO:0000256" key="9">
    <source>
        <dbReference type="ARBA" id="ARBA00032824"/>
    </source>
</evidence>
<dbReference type="Pfam" id="PF00578">
    <property type="entry name" value="AhpC-TSA"/>
    <property type="match status" value="1"/>
</dbReference>
<name>A0A3N2R9M0_9RHOB</name>
<comment type="subunit">
    <text evidence="2">Monomer.</text>
</comment>
<dbReference type="RefSeq" id="WP_123640558.1">
    <property type="nucleotide sequence ID" value="NZ_ML119081.1"/>
</dbReference>
<dbReference type="GO" id="GO:0034599">
    <property type="term" value="P:cellular response to oxidative stress"/>
    <property type="evidence" value="ECO:0007669"/>
    <property type="project" value="TreeGrafter"/>
</dbReference>
<dbReference type="InterPro" id="IPR036249">
    <property type="entry name" value="Thioredoxin-like_sf"/>
</dbReference>
<dbReference type="GO" id="GO:0008379">
    <property type="term" value="F:thioredoxin peroxidase activity"/>
    <property type="evidence" value="ECO:0007669"/>
    <property type="project" value="TreeGrafter"/>
</dbReference>
<feature type="active site" description="Cysteine sulfenic acid (-SOH) intermediate; for peroxidase activity" evidence="13">
    <location>
        <position position="49"/>
    </location>
</feature>
<keyword evidence="5" id="KW-0049">Antioxidant</keyword>
<dbReference type="Proteomes" id="UP000268016">
    <property type="component" value="Unassembled WGS sequence"/>
</dbReference>
<dbReference type="PANTHER" id="PTHR42801">
    <property type="entry name" value="THIOREDOXIN-DEPENDENT PEROXIDE REDUCTASE"/>
    <property type="match status" value="1"/>
</dbReference>
<dbReference type="InterPro" id="IPR000866">
    <property type="entry name" value="AhpC/TSA"/>
</dbReference>
<evidence type="ECO:0000256" key="12">
    <source>
        <dbReference type="ARBA" id="ARBA00049091"/>
    </source>
</evidence>
<dbReference type="InterPro" id="IPR013766">
    <property type="entry name" value="Thioredoxin_domain"/>
</dbReference>
<dbReference type="OrthoDB" id="9812811at2"/>